<keyword evidence="2" id="KW-1185">Reference proteome</keyword>
<evidence type="ECO:0000313" key="2">
    <source>
        <dbReference type="Proteomes" id="UP000078046"/>
    </source>
</evidence>
<organism evidence="1 2">
    <name type="scientific">Intoshia linei</name>
    <dbReference type="NCBI Taxonomy" id="1819745"/>
    <lineage>
        <taxon>Eukaryota</taxon>
        <taxon>Metazoa</taxon>
        <taxon>Spiralia</taxon>
        <taxon>Lophotrochozoa</taxon>
        <taxon>Mesozoa</taxon>
        <taxon>Orthonectida</taxon>
        <taxon>Rhopaluridae</taxon>
        <taxon>Intoshia</taxon>
    </lineage>
</organism>
<dbReference type="AlphaFoldDB" id="A0A177AT38"/>
<evidence type="ECO:0000313" key="1">
    <source>
        <dbReference type="EMBL" id="OAF64551.1"/>
    </source>
</evidence>
<proteinExistence type="predicted"/>
<accession>A0A177AT38</accession>
<reference evidence="1 2" key="1">
    <citation type="submission" date="2016-04" db="EMBL/GenBank/DDBJ databases">
        <title>The genome of Intoshia linei affirms orthonectids as highly simplified spiralians.</title>
        <authorList>
            <person name="Mikhailov K.V."/>
            <person name="Slusarev G.S."/>
            <person name="Nikitin M.A."/>
            <person name="Logacheva M.D."/>
            <person name="Penin A."/>
            <person name="Aleoshin V."/>
            <person name="Panchin Y.V."/>
        </authorList>
    </citation>
    <scope>NUCLEOTIDE SEQUENCE [LARGE SCALE GENOMIC DNA]</scope>
    <source>
        <strain evidence="1">Intl2013</strain>
        <tissue evidence="1">Whole animal</tissue>
    </source>
</reference>
<gene>
    <name evidence="1" type="ORF">A3Q56_07743</name>
</gene>
<comment type="caution">
    <text evidence="1">The sequence shown here is derived from an EMBL/GenBank/DDBJ whole genome shotgun (WGS) entry which is preliminary data.</text>
</comment>
<name>A0A177AT38_9BILA</name>
<protein>
    <submittedName>
        <fullName evidence="1">Uncharacterized protein</fullName>
    </submittedName>
</protein>
<sequence>MTLVLSVNTVSALTLYFPYSGQKDMYTLIDRFTKMSIKTRPDDHKLRISDISNKHDWSKHHFSPAIYNLIKDAIVRASVFTYHFLRNY</sequence>
<dbReference type="EMBL" id="LWCA01001757">
    <property type="protein sequence ID" value="OAF64551.1"/>
    <property type="molecule type" value="Genomic_DNA"/>
</dbReference>
<dbReference type="Proteomes" id="UP000078046">
    <property type="component" value="Unassembled WGS sequence"/>
</dbReference>